<dbReference type="KEGG" id="dfc:DFI_14055"/>
<organism evidence="1 2">
    <name type="scientific">Deinococcus ficus</name>
    <dbReference type="NCBI Taxonomy" id="317577"/>
    <lineage>
        <taxon>Bacteria</taxon>
        <taxon>Thermotogati</taxon>
        <taxon>Deinococcota</taxon>
        <taxon>Deinococci</taxon>
        <taxon>Deinococcales</taxon>
        <taxon>Deinococcaceae</taxon>
        <taxon>Deinococcus</taxon>
    </lineage>
</organism>
<dbReference type="EMBL" id="CP021082">
    <property type="protein sequence ID" value="ASN82313.1"/>
    <property type="molecule type" value="Genomic_DNA"/>
</dbReference>
<dbReference type="AlphaFoldDB" id="A0A221T092"/>
<accession>A0A221T092</accession>
<dbReference type="Proteomes" id="UP000259030">
    <property type="component" value="Plasmid pDFI1"/>
</dbReference>
<reference evidence="1 2" key="1">
    <citation type="submission" date="2017-05" db="EMBL/GenBank/DDBJ databases">
        <title>The complete genome sequence of Deinococcus ficus isolated from the rhizosphere of the Ficus religiosa L. in Taiwan.</title>
        <authorList>
            <person name="Wu K.-M."/>
            <person name="Liao T.-L."/>
            <person name="Liu Y.-M."/>
            <person name="Young C.-C."/>
            <person name="Tsai S.-F."/>
        </authorList>
    </citation>
    <scope>NUCLEOTIDE SEQUENCE [LARGE SCALE GENOMIC DNA]</scope>
    <source>
        <strain evidence="1 2">CC-FR2-10</strain>
        <plasmid evidence="2">pdfi1</plasmid>
    </source>
</reference>
<keyword evidence="1" id="KW-0614">Plasmid</keyword>
<keyword evidence="2" id="KW-1185">Reference proteome</keyword>
<evidence type="ECO:0000313" key="1">
    <source>
        <dbReference type="EMBL" id="ASN82313.1"/>
    </source>
</evidence>
<gene>
    <name evidence="1" type="ORF">DFI_14055</name>
</gene>
<sequence length="73" mass="8065">MNITVVVTWLDGTVMADWSAVEFSNELNALDYLALHFRDCPRSALEAALKQGHLSANSTHMSGTYITHATITR</sequence>
<dbReference type="RefSeq" id="WP_027463616.1">
    <property type="nucleotide sequence ID" value="NZ_CP021082.1"/>
</dbReference>
<geneLocation type="plasmid" evidence="2">
    <name>pdfi1</name>
</geneLocation>
<name>A0A221T092_9DEIO</name>
<proteinExistence type="predicted"/>
<protein>
    <submittedName>
        <fullName evidence="1">Uncharacterized protein</fullName>
    </submittedName>
</protein>
<evidence type="ECO:0000313" key="2">
    <source>
        <dbReference type="Proteomes" id="UP000259030"/>
    </source>
</evidence>